<accession>A0A2P5C0P5</accession>
<dbReference type="Proteomes" id="UP000237105">
    <property type="component" value="Unassembled WGS sequence"/>
</dbReference>
<sequence length="29" mass="3015">VNGVGIILILVIRLGQTGSFARLNDCKGS</sequence>
<dbReference type="AlphaFoldDB" id="A0A2P5C0P5"/>
<evidence type="ECO:0000313" key="2">
    <source>
        <dbReference type="Proteomes" id="UP000237105"/>
    </source>
</evidence>
<organism evidence="1 2">
    <name type="scientific">Parasponia andersonii</name>
    <name type="common">Sponia andersonii</name>
    <dbReference type="NCBI Taxonomy" id="3476"/>
    <lineage>
        <taxon>Eukaryota</taxon>
        <taxon>Viridiplantae</taxon>
        <taxon>Streptophyta</taxon>
        <taxon>Embryophyta</taxon>
        <taxon>Tracheophyta</taxon>
        <taxon>Spermatophyta</taxon>
        <taxon>Magnoliopsida</taxon>
        <taxon>eudicotyledons</taxon>
        <taxon>Gunneridae</taxon>
        <taxon>Pentapetalae</taxon>
        <taxon>rosids</taxon>
        <taxon>fabids</taxon>
        <taxon>Rosales</taxon>
        <taxon>Cannabaceae</taxon>
        <taxon>Parasponia</taxon>
    </lineage>
</organism>
<gene>
    <name evidence="1" type="ORF">PanWU01x14_193830</name>
</gene>
<keyword evidence="2" id="KW-1185">Reference proteome</keyword>
<evidence type="ECO:0000313" key="1">
    <source>
        <dbReference type="EMBL" id="PON54642.1"/>
    </source>
</evidence>
<comment type="caution">
    <text evidence="1">The sequence shown here is derived from an EMBL/GenBank/DDBJ whole genome shotgun (WGS) entry which is preliminary data.</text>
</comment>
<feature type="non-terminal residue" evidence="1">
    <location>
        <position position="1"/>
    </location>
</feature>
<name>A0A2P5C0P5_PARAD</name>
<protein>
    <submittedName>
        <fullName evidence="1">Uncharacterized protein</fullName>
    </submittedName>
</protein>
<dbReference type="EMBL" id="JXTB01000192">
    <property type="protein sequence ID" value="PON54642.1"/>
    <property type="molecule type" value="Genomic_DNA"/>
</dbReference>
<reference evidence="2" key="1">
    <citation type="submission" date="2016-06" db="EMBL/GenBank/DDBJ databases">
        <title>Parallel loss of symbiosis genes in relatives of nitrogen-fixing non-legume Parasponia.</title>
        <authorList>
            <person name="Van Velzen R."/>
            <person name="Holmer R."/>
            <person name="Bu F."/>
            <person name="Rutten L."/>
            <person name="Van Zeijl A."/>
            <person name="Liu W."/>
            <person name="Santuari L."/>
            <person name="Cao Q."/>
            <person name="Sharma T."/>
            <person name="Shen D."/>
            <person name="Roswanjaya Y."/>
            <person name="Wardhani T."/>
            <person name="Kalhor M.S."/>
            <person name="Jansen J."/>
            <person name="Van den Hoogen J."/>
            <person name="Gungor B."/>
            <person name="Hartog M."/>
            <person name="Hontelez J."/>
            <person name="Verver J."/>
            <person name="Yang W.-C."/>
            <person name="Schijlen E."/>
            <person name="Repin R."/>
            <person name="Schilthuizen M."/>
            <person name="Schranz E."/>
            <person name="Heidstra R."/>
            <person name="Miyata K."/>
            <person name="Fedorova E."/>
            <person name="Kohlen W."/>
            <person name="Bisseling T."/>
            <person name="Smit S."/>
            <person name="Geurts R."/>
        </authorList>
    </citation>
    <scope>NUCLEOTIDE SEQUENCE [LARGE SCALE GENOMIC DNA]</scope>
    <source>
        <strain evidence="2">cv. WU1-14</strain>
    </source>
</reference>
<proteinExistence type="predicted"/>